<feature type="region of interest" description="Disordered" evidence="1">
    <location>
        <begin position="1"/>
        <end position="46"/>
    </location>
</feature>
<reference evidence="3" key="1">
    <citation type="submission" date="2016-11" db="UniProtKB">
        <authorList>
            <consortium name="WormBaseParasite"/>
        </authorList>
    </citation>
    <scope>IDENTIFICATION</scope>
</reference>
<sequence>MKLGTLLPKRSAAFLQSLAPPTEAQRRGTQSAPITPTQQTGKPKFE</sequence>
<evidence type="ECO:0000256" key="1">
    <source>
        <dbReference type="SAM" id="MobiDB-lite"/>
    </source>
</evidence>
<protein>
    <submittedName>
        <fullName evidence="3">Single-stranded DNA-binding protein</fullName>
    </submittedName>
</protein>
<evidence type="ECO:0000313" key="2">
    <source>
        <dbReference type="Proteomes" id="UP000095284"/>
    </source>
</evidence>
<name>A0A1I7SGN0_BURXY</name>
<proteinExistence type="predicted"/>
<feature type="compositionally biased region" description="Polar residues" evidence="1">
    <location>
        <begin position="27"/>
        <end position="46"/>
    </location>
</feature>
<dbReference type="Proteomes" id="UP000095284">
    <property type="component" value="Unplaced"/>
</dbReference>
<dbReference type="AlphaFoldDB" id="A0A1I7SGN0"/>
<accession>A0A1I7SGN0</accession>
<dbReference type="WBParaSite" id="BXY_1219500.1">
    <property type="protein sequence ID" value="BXY_1219500.1"/>
    <property type="gene ID" value="BXY_1219500"/>
</dbReference>
<organism evidence="2 3">
    <name type="scientific">Bursaphelenchus xylophilus</name>
    <name type="common">Pinewood nematode worm</name>
    <name type="synonym">Aphelenchoides xylophilus</name>
    <dbReference type="NCBI Taxonomy" id="6326"/>
    <lineage>
        <taxon>Eukaryota</taxon>
        <taxon>Metazoa</taxon>
        <taxon>Ecdysozoa</taxon>
        <taxon>Nematoda</taxon>
        <taxon>Chromadorea</taxon>
        <taxon>Rhabditida</taxon>
        <taxon>Tylenchina</taxon>
        <taxon>Tylenchomorpha</taxon>
        <taxon>Aphelenchoidea</taxon>
        <taxon>Aphelenchoididae</taxon>
        <taxon>Bursaphelenchus</taxon>
    </lineage>
</organism>
<evidence type="ECO:0000313" key="3">
    <source>
        <dbReference type="WBParaSite" id="BXY_1219500.1"/>
    </source>
</evidence>